<gene>
    <name evidence="2" type="ORF">LSALG_LOCUS10828</name>
</gene>
<accession>A0AA35VXM6</accession>
<keyword evidence="3" id="KW-1185">Reference proteome</keyword>
<dbReference type="Pfam" id="PF00646">
    <property type="entry name" value="F-box"/>
    <property type="match status" value="1"/>
</dbReference>
<sequence length="173" mass="19765">MSDEIPFHIQELIIKRLPIVSLLQFRAVSKTWKSLINNSNFIAAHSITESQHLLIRYEDKESDTVGKYLSFVDDDIFPHQRFVHTLPRSIKLLKNANIVGSSFGIFCFHEFWSFKVEKSVFLIGVCGRRLGFRSSRPELTAGNSSWPVARVPELVARGSRSELAAQPRWFTAS</sequence>
<dbReference type="Gene3D" id="1.20.1280.50">
    <property type="match status" value="1"/>
</dbReference>
<dbReference type="InterPro" id="IPR001810">
    <property type="entry name" value="F-box_dom"/>
</dbReference>
<dbReference type="EMBL" id="OX465078">
    <property type="protein sequence ID" value="CAI9270522.1"/>
    <property type="molecule type" value="Genomic_DNA"/>
</dbReference>
<proteinExistence type="predicted"/>
<evidence type="ECO:0000259" key="1">
    <source>
        <dbReference type="PROSITE" id="PS50181"/>
    </source>
</evidence>
<dbReference type="AlphaFoldDB" id="A0AA35VXM6"/>
<name>A0AA35VXM6_LACSI</name>
<organism evidence="2 3">
    <name type="scientific">Lactuca saligna</name>
    <name type="common">Willowleaf lettuce</name>
    <dbReference type="NCBI Taxonomy" id="75948"/>
    <lineage>
        <taxon>Eukaryota</taxon>
        <taxon>Viridiplantae</taxon>
        <taxon>Streptophyta</taxon>
        <taxon>Embryophyta</taxon>
        <taxon>Tracheophyta</taxon>
        <taxon>Spermatophyta</taxon>
        <taxon>Magnoliopsida</taxon>
        <taxon>eudicotyledons</taxon>
        <taxon>Gunneridae</taxon>
        <taxon>Pentapetalae</taxon>
        <taxon>asterids</taxon>
        <taxon>campanulids</taxon>
        <taxon>Asterales</taxon>
        <taxon>Asteraceae</taxon>
        <taxon>Cichorioideae</taxon>
        <taxon>Cichorieae</taxon>
        <taxon>Lactucinae</taxon>
        <taxon>Lactuca</taxon>
    </lineage>
</organism>
<dbReference type="InterPro" id="IPR050796">
    <property type="entry name" value="SCF_F-box_component"/>
</dbReference>
<evidence type="ECO:0000313" key="2">
    <source>
        <dbReference type="EMBL" id="CAI9270522.1"/>
    </source>
</evidence>
<feature type="domain" description="F-box" evidence="1">
    <location>
        <begin position="1"/>
        <end position="45"/>
    </location>
</feature>
<dbReference type="Proteomes" id="UP001177003">
    <property type="component" value="Chromosome 2"/>
</dbReference>
<dbReference type="SMART" id="SM00256">
    <property type="entry name" value="FBOX"/>
    <property type="match status" value="1"/>
</dbReference>
<dbReference type="PANTHER" id="PTHR31672">
    <property type="entry name" value="BNACNNG10540D PROTEIN"/>
    <property type="match status" value="1"/>
</dbReference>
<reference evidence="2" key="1">
    <citation type="submission" date="2023-04" db="EMBL/GenBank/DDBJ databases">
        <authorList>
            <person name="Vijverberg K."/>
            <person name="Xiong W."/>
            <person name="Schranz E."/>
        </authorList>
    </citation>
    <scope>NUCLEOTIDE SEQUENCE</scope>
</reference>
<dbReference type="PROSITE" id="PS50181">
    <property type="entry name" value="FBOX"/>
    <property type="match status" value="1"/>
</dbReference>
<protein>
    <recommendedName>
        <fullName evidence="1">F-box domain-containing protein</fullName>
    </recommendedName>
</protein>
<dbReference type="SUPFAM" id="SSF81383">
    <property type="entry name" value="F-box domain"/>
    <property type="match status" value="1"/>
</dbReference>
<dbReference type="PANTHER" id="PTHR31672:SF10">
    <property type="entry name" value="F-BOX DOMAIN-CONTAINING PROTEIN"/>
    <property type="match status" value="1"/>
</dbReference>
<dbReference type="InterPro" id="IPR036047">
    <property type="entry name" value="F-box-like_dom_sf"/>
</dbReference>
<evidence type="ECO:0000313" key="3">
    <source>
        <dbReference type="Proteomes" id="UP001177003"/>
    </source>
</evidence>